<feature type="domain" description="DAGKc" evidence="13">
    <location>
        <begin position="1"/>
        <end position="132"/>
    </location>
</feature>
<dbReference type="PANTHER" id="PTHR12358:SF106">
    <property type="entry name" value="LIPID KINASE YEGS"/>
    <property type="match status" value="1"/>
</dbReference>
<dbReference type="InterPro" id="IPR016064">
    <property type="entry name" value="NAD/diacylglycerol_kinase_sf"/>
</dbReference>
<dbReference type="EMBL" id="CP071444">
    <property type="protein sequence ID" value="QSX08986.1"/>
    <property type="molecule type" value="Genomic_DNA"/>
</dbReference>
<dbReference type="SUPFAM" id="SSF111331">
    <property type="entry name" value="NAD kinase/diacylglycerol kinase-like"/>
    <property type="match status" value="1"/>
</dbReference>
<keyword evidence="7 14" id="KW-0418">Kinase</keyword>
<dbReference type="InterPro" id="IPR017438">
    <property type="entry name" value="ATP-NAD_kinase_N"/>
</dbReference>
<evidence type="ECO:0000313" key="14">
    <source>
        <dbReference type="EMBL" id="QSX08986.1"/>
    </source>
</evidence>
<dbReference type="AlphaFoldDB" id="A0A974XN83"/>
<protein>
    <submittedName>
        <fullName evidence="14">YegS/Rv2252/BmrU family lipid kinase</fullName>
    </submittedName>
</protein>
<dbReference type="SMART" id="SM00046">
    <property type="entry name" value="DAGKc"/>
    <property type="match status" value="1"/>
</dbReference>
<evidence type="ECO:0000256" key="7">
    <source>
        <dbReference type="ARBA" id="ARBA00022777"/>
    </source>
</evidence>
<name>A0A974XN83_9FIRM</name>
<keyword evidence="9" id="KW-0460">Magnesium</keyword>
<evidence type="ECO:0000259" key="13">
    <source>
        <dbReference type="PROSITE" id="PS50146"/>
    </source>
</evidence>
<dbReference type="Pfam" id="PF00781">
    <property type="entry name" value="DAGK_cat"/>
    <property type="match status" value="1"/>
</dbReference>
<dbReference type="NCBIfam" id="TIGR00147">
    <property type="entry name" value="YegS/Rv2252/BmrU family lipid kinase"/>
    <property type="match status" value="1"/>
</dbReference>
<evidence type="ECO:0000256" key="9">
    <source>
        <dbReference type="ARBA" id="ARBA00022842"/>
    </source>
</evidence>
<keyword evidence="15" id="KW-1185">Reference proteome</keyword>
<dbReference type="Gene3D" id="3.40.50.10330">
    <property type="entry name" value="Probable inorganic polyphosphate/atp-NAD kinase, domain 1"/>
    <property type="match status" value="1"/>
</dbReference>
<dbReference type="Gene3D" id="2.60.200.40">
    <property type="match status" value="1"/>
</dbReference>
<evidence type="ECO:0000256" key="12">
    <source>
        <dbReference type="ARBA" id="ARBA00023264"/>
    </source>
</evidence>
<dbReference type="GO" id="GO:0004143">
    <property type="term" value="F:ATP-dependent diacylglycerol kinase activity"/>
    <property type="evidence" value="ECO:0007669"/>
    <property type="project" value="TreeGrafter"/>
</dbReference>
<keyword evidence="10" id="KW-0443">Lipid metabolism</keyword>
<keyword evidence="6" id="KW-0547">Nucleotide-binding</keyword>
<dbReference type="PROSITE" id="PS50146">
    <property type="entry name" value="DAGK"/>
    <property type="match status" value="1"/>
</dbReference>
<dbReference type="KEGG" id="alka:J0B03_02655"/>
<comment type="cofactor">
    <cofactor evidence="1">
        <name>Mg(2+)</name>
        <dbReference type="ChEBI" id="CHEBI:18420"/>
    </cofactor>
</comment>
<dbReference type="InterPro" id="IPR001206">
    <property type="entry name" value="Diacylglycerol_kinase_cat_dom"/>
</dbReference>
<reference evidence="14" key="1">
    <citation type="submission" date="2021-03" db="EMBL/GenBank/DDBJ databases">
        <title>Alkalibacter marinus sp. nov., isolated from tidal flat sediment.</title>
        <authorList>
            <person name="Namirimu T."/>
            <person name="Yang J.-A."/>
            <person name="Yang S.-H."/>
            <person name="Kim Y.-J."/>
            <person name="Kwon K.K."/>
        </authorList>
    </citation>
    <scope>NUCLEOTIDE SEQUENCE</scope>
    <source>
        <strain evidence="14">ES005</strain>
    </source>
</reference>
<keyword evidence="5" id="KW-0479">Metal-binding</keyword>
<dbReference type="GO" id="GO:0046872">
    <property type="term" value="F:metal ion binding"/>
    <property type="evidence" value="ECO:0007669"/>
    <property type="project" value="UniProtKB-KW"/>
</dbReference>
<dbReference type="GO" id="GO:0005886">
    <property type="term" value="C:plasma membrane"/>
    <property type="evidence" value="ECO:0007669"/>
    <property type="project" value="TreeGrafter"/>
</dbReference>
<keyword evidence="4" id="KW-0808">Transferase</keyword>
<dbReference type="Proteomes" id="UP000663499">
    <property type="component" value="Chromosome"/>
</dbReference>
<comment type="similarity">
    <text evidence="2">Belongs to the diacylglycerol/lipid kinase family.</text>
</comment>
<evidence type="ECO:0000313" key="15">
    <source>
        <dbReference type="Proteomes" id="UP000663499"/>
    </source>
</evidence>
<dbReference type="GO" id="GO:0005524">
    <property type="term" value="F:ATP binding"/>
    <property type="evidence" value="ECO:0007669"/>
    <property type="project" value="UniProtKB-KW"/>
</dbReference>
<sequence>MDKQALLIYNPVSGTKGFAIHLDIFIHFMQVQGYEVHPIRSKGPDDFKAVFHRDNIKDYEAIFIAGGDGSVNMAIHEMLSMGLDIPVGIIPAGTVNDISYNLGIPQDILNAIKSLLNMKLERYDVGVVNGQYFMNSCGAGLFVDVAHTTDRDMKNMLGRVAYYLKGISEMPNFQGMDTLIETPEQTYEETLFLYLVINGQSVGGFRNLALEASMQDGLLDFIGIRECPMSELSIIFAQILMGNYKNNKNILYFKSDRIKIECVGTYCHNVTDVDGERGPSMPLNISMIKGGVQMFVPEKEPEPFDIVDMY</sequence>
<dbReference type="InterPro" id="IPR045540">
    <property type="entry name" value="YegS/DAGK_C"/>
</dbReference>
<keyword evidence="11" id="KW-0594">Phospholipid biosynthesis</keyword>
<dbReference type="RefSeq" id="WP_207300327.1">
    <property type="nucleotide sequence ID" value="NZ_CP071444.1"/>
</dbReference>
<evidence type="ECO:0000256" key="11">
    <source>
        <dbReference type="ARBA" id="ARBA00023209"/>
    </source>
</evidence>
<dbReference type="InterPro" id="IPR050187">
    <property type="entry name" value="Lipid_Phosphate_FormReg"/>
</dbReference>
<organism evidence="14 15">
    <name type="scientific">Alkalibacter rhizosphaerae</name>
    <dbReference type="NCBI Taxonomy" id="2815577"/>
    <lineage>
        <taxon>Bacteria</taxon>
        <taxon>Bacillati</taxon>
        <taxon>Bacillota</taxon>
        <taxon>Clostridia</taxon>
        <taxon>Eubacteriales</taxon>
        <taxon>Eubacteriaceae</taxon>
        <taxon>Alkalibacter</taxon>
    </lineage>
</organism>
<gene>
    <name evidence="14" type="ORF">J0B03_02655</name>
</gene>
<keyword evidence="3" id="KW-0444">Lipid biosynthesis</keyword>
<evidence type="ECO:0000256" key="10">
    <source>
        <dbReference type="ARBA" id="ARBA00023098"/>
    </source>
</evidence>
<keyword evidence="12" id="KW-1208">Phospholipid metabolism</keyword>
<accession>A0A974XN83</accession>
<evidence type="ECO:0000256" key="8">
    <source>
        <dbReference type="ARBA" id="ARBA00022840"/>
    </source>
</evidence>
<evidence type="ECO:0000256" key="4">
    <source>
        <dbReference type="ARBA" id="ARBA00022679"/>
    </source>
</evidence>
<proteinExistence type="inferred from homology"/>
<keyword evidence="8" id="KW-0067">ATP-binding</keyword>
<dbReference type="PANTHER" id="PTHR12358">
    <property type="entry name" value="SPHINGOSINE KINASE"/>
    <property type="match status" value="1"/>
</dbReference>
<evidence type="ECO:0000256" key="5">
    <source>
        <dbReference type="ARBA" id="ARBA00022723"/>
    </source>
</evidence>
<dbReference type="Pfam" id="PF19279">
    <property type="entry name" value="YegS_C"/>
    <property type="match status" value="1"/>
</dbReference>
<dbReference type="GO" id="GO:0008654">
    <property type="term" value="P:phospholipid biosynthetic process"/>
    <property type="evidence" value="ECO:0007669"/>
    <property type="project" value="UniProtKB-KW"/>
</dbReference>
<evidence type="ECO:0000256" key="1">
    <source>
        <dbReference type="ARBA" id="ARBA00001946"/>
    </source>
</evidence>
<dbReference type="InterPro" id="IPR005218">
    <property type="entry name" value="Diacylglycerol/lipid_kinase"/>
</dbReference>
<evidence type="ECO:0000256" key="6">
    <source>
        <dbReference type="ARBA" id="ARBA00022741"/>
    </source>
</evidence>
<evidence type="ECO:0000256" key="2">
    <source>
        <dbReference type="ARBA" id="ARBA00005983"/>
    </source>
</evidence>
<evidence type="ECO:0000256" key="3">
    <source>
        <dbReference type="ARBA" id="ARBA00022516"/>
    </source>
</evidence>